<gene>
    <name evidence="1" type="ORF">B296_00003261</name>
</gene>
<dbReference type="Proteomes" id="UP000287651">
    <property type="component" value="Unassembled WGS sequence"/>
</dbReference>
<sequence length="100" mass="10931">MINLARSRVSGKLGEVAGLHKIVAPRVGESVVRWESEDPEGFGEKLLEKKVPLAWATMGVFISAERREVVSKCLMGATPSIELQDDFEQGDAFVGFRGLV</sequence>
<comment type="caution">
    <text evidence="1">The sequence shown here is derived from an EMBL/GenBank/DDBJ whole genome shotgun (WGS) entry which is preliminary data.</text>
</comment>
<dbReference type="AlphaFoldDB" id="A0A427AG51"/>
<organism evidence="1 2">
    <name type="scientific">Ensete ventricosum</name>
    <name type="common">Abyssinian banana</name>
    <name type="synonym">Musa ensete</name>
    <dbReference type="NCBI Taxonomy" id="4639"/>
    <lineage>
        <taxon>Eukaryota</taxon>
        <taxon>Viridiplantae</taxon>
        <taxon>Streptophyta</taxon>
        <taxon>Embryophyta</taxon>
        <taxon>Tracheophyta</taxon>
        <taxon>Spermatophyta</taxon>
        <taxon>Magnoliopsida</taxon>
        <taxon>Liliopsida</taxon>
        <taxon>Zingiberales</taxon>
        <taxon>Musaceae</taxon>
        <taxon>Ensete</taxon>
    </lineage>
</organism>
<evidence type="ECO:0000313" key="2">
    <source>
        <dbReference type="Proteomes" id="UP000287651"/>
    </source>
</evidence>
<name>A0A427AG51_ENSVE</name>
<evidence type="ECO:0000313" key="1">
    <source>
        <dbReference type="EMBL" id="RRT75190.1"/>
    </source>
</evidence>
<protein>
    <submittedName>
        <fullName evidence="1">Uncharacterized protein</fullName>
    </submittedName>
</protein>
<dbReference type="EMBL" id="AMZH03002555">
    <property type="protein sequence ID" value="RRT75190.1"/>
    <property type="molecule type" value="Genomic_DNA"/>
</dbReference>
<proteinExistence type="predicted"/>
<accession>A0A427AG51</accession>
<reference evidence="1 2" key="1">
    <citation type="journal article" date="2014" name="Agronomy (Basel)">
        <title>A Draft Genome Sequence for Ensete ventricosum, the Drought-Tolerant Tree Against Hunger.</title>
        <authorList>
            <person name="Harrison J."/>
            <person name="Moore K.A."/>
            <person name="Paszkiewicz K."/>
            <person name="Jones T."/>
            <person name="Grant M."/>
            <person name="Ambacheew D."/>
            <person name="Muzemil S."/>
            <person name="Studholme D.J."/>
        </authorList>
    </citation>
    <scope>NUCLEOTIDE SEQUENCE [LARGE SCALE GENOMIC DNA]</scope>
</reference>